<dbReference type="STRING" id="1770053.SAMN05216551_1048"/>
<dbReference type="OrthoDB" id="6688863at2"/>
<evidence type="ECO:0000313" key="1">
    <source>
        <dbReference type="EMBL" id="SDV47930.1"/>
    </source>
</evidence>
<sequence length="150" mass="16049">MNIADATHAMVHDYAGGSESLAPRIGMSPAVLRNKVNPNNATHHLTVAELDRLIGVTGDVRPLRALVHQHGYVMIPVSADGCAADLDVVEHLAVLMVRQGAVGKSVYETLADGRVEQHEVDHVKRNALAVSEALQHLVAALQGMSETRPD</sequence>
<dbReference type="Proteomes" id="UP000243719">
    <property type="component" value="Unassembled WGS sequence"/>
</dbReference>
<dbReference type="Pfam" id="PF06892">
    <property type="entry name" value="Phage_CP76"/>
    <property type="match status" value="1"/>
</dbReference>
<dbReference type="InterPro" id="IPR009679">
    <property type="entry name" value="Phage_186_CII-like"/>
</dbReference>
<accession>A0A1H2PPQ7</accession>
<protein>
    <submittedName>
        <fullName evidence="1">Phage regulatory protein CII (CP76)</fullName>
    </submittedName>
</protein>
<reference evidence="2" key="1">
    <citation type="submission" date="2016-09" db="EMBL/GenBank/DDBJ databases">
        <authorList>
            <person name="Varghese N."/>
            <person name="Submissions S."/>
        </authorList>
    </citation>
    <scope>NUCLEOTIDE SEQUENCE [LARGE SCALE GENOMIC DNA]</scope>
    <source>
        <strain evidence="2">JS23</strain>
    </source>
</reference>
<dbReference type="AlphaFoldDB" id="A0A1H2PPQ7"/>
<dbReference type="EMBL" id="FNLO01000004">
    <property type="protein sequence ID" value="SDV47930.1"/>
    <property type="molecule type" value="Genomic_DNA"/>
</dbReference>
<dbReference type="RefSeq" id="WP_091906743.1">
    <property type="nucleotide sequence ID" value="NZ_FNLO01000004.1"/>
</dbReference>
<evidence type="ECO:0000313" key="2">
    <source>
        <dbReference type="Proteomes" id="UP000243719"/>
    </source>
</evidence>
<keyword evidence="2" id="KW-1185">Reference proteome</keyword>
<gene>
    <name evidence="1" type="ORF">SAMN05216551_1048</name>
</gene>
<name>A0A1H2PPQ7_9BURK</name>
<dbReference type="GO" id="GO:0003677">
    <property type="term" value="F:DNA binding"/>
    <property type="evidence" value="ECO:0007669"/>
    <property type="project" value="InterPro"/>
</dbReference>
<proteinExistence type="predicted"/>
<organism evidence="1 2">
    <name type="scientific">Chitinasiproducens palmae</name>
    <dbReference type="NCBI Taxonomy" id="1770053"/>
    <lineage>
        <taxon>Bacteria</taxon>
        <taxon>Pseudomonadati</taxon>
        <taxon>Pseudomonadota</taxon>
        <taxon>Betaproteobacteria</taxon>
        <taxon>Burkholderiales</taxon>
        <taxon>Burkholderiaceae</taxon>
        <taxon>Chitinasiproducens</taxon>
    </lineage>
</organism>